<name>A0A4Q9VH99_9HYPH</name>
<dbReference type="Proteomes" id="UP000292781">
    <property type="component" value="Unassembled WGS sequence"/>
</dbReference>
<dbReference type="AlphaFoldDB" id="A0A4Q9VH99"/>
<accession>A0A4Q9VH99</accession>
<organism evidence="1 2">
    <name type="scientific">Siculibacillus lacustris</name>
    <dbReference type="NCBI Taxonomy" id="1549641"/>
    <lineage>
        <taxon>Bacteria</taxon>
        <taxon>Pseudomonadati</taxon>
        <taxon>Pseudomonadota</taxon>
        <taxon>Alphaproteobacteria</taxon>
        <taxon>Hyphomicrobiales</taxon>
        <taxon>Ancalomicrobiaceae</taxon>
        <taxon>Siculibacillus</taxon>
    </lineage>
</organism>
<proteinExistence type="predicted"/>
<sequence length="75" mass="7432">MNRKSNSSSRVAAAVAVGVLLLAVAGCGRKADPEVPVVGAAPAASVRPIGIPMGPTPVAPAPKPPSRPFVLDPIL</sequence>
<keyword evidence="2" id="KW-1185">Reference proteome</keyword>
<comment type="caution">
    <text evidence="1">The sequence shown here is derived from an EMBL/GenBank/DDBJ whole genome shotgun (WGS) entry which is preliminary data.</text>
</comment>
<dbReference type="EMBL" id="SJFN01000037">
    <property type="protein sequence ID" value="TBW33956.1"/>
    <property type="molecule type" value="Genomic_DNA"/>
</dbReference>
<dbReference type="RefSeq" id="WP_131311223.1">
    <property type="nucleotide sequence ID" value="NZ_SJFN01000037.1"/>
</dbReference>
<evidence type="ECO:0000313" key="2">
    <source>
        <dbReference type="Proteomes" id="UP000292781"/>
    </source>
</evidence>
<gene>
    <name evidence="1" type="ORF">EYW49_19055</name>
</gene>
<protein>
    <submittedName>
        <fullName evidence="1">Uncharacterized protein</fullName>
    </submittedName>
</protein>
<evidence type="ECO:0000313" key="1">
    <source>
        <dbReference type="EMBL" id="TBW33956.1"/>
    </source>
</evidence>
<dbReference type="PROSITE" id="PS51257">
    <property type="entry name" value="PROKAR_LIPOPROTEIN"/>
    <property type="match status" value="1"/>
</dbReference>
<reference evidence="1 2" key="1">
    <citation type="submission" date="2019-02" db="EMBL/GenBank/DDBJ databases">
        <title>Siculibacillus lacustris gen. nov., sp. nov., a new rosette-forming bacterium isolated from a freshwater crater lake (Lake St. Ana, Romania).</title>
        <authorList>
            <person name="Felfoldi T."/>
            <person name="Marton Z."/>
            <person name="Szabo A."/>
            <person name="Mentes A."/>
            <person name="Boka K."/>
            <person name="Marialigeti K."/>
            <person name="Mathe I."/>
            <person name="Koncz M."/>
            <person name="Schumann P."/>
            <person name="Toth E."/>
        </authorList>
    </citation>
    <scope>NUCLEOTIDE SEQUENCE [LARGE SCALE GENOMIC DNA]</scope>
    <source>
        <strain evidence="1 2">SA-279</strain>
    </source>
</reference>